<dbReference type="InterPro" id="IPR016024">
    <property type="entry name" value="ARM-type_fold"/>
</dbReference>
<dbReference type="Proteomes" id="UP000632063">
    <property type="component" value="Unassembled WGS sequence"/>
</dbReference>
<reference evidence="1 2" key="2">
    <citation type="journal article" date="2021" name="Int. J. Syst. Evol. Microbiol.">
        <title>Roseibium litorale sp. nov., isolated from a tidal flat sediment and proposal for the reclassification of Labrenzia polysiphoniae as Roseibium polysiphoniae comb. nov.</title>
        <authorList>
            <person name="Liu Y."/>
            <person name="Pei T."/>
            <person name="Du J."/>
            <person name="Chao M."/>
            <person name="Deng M.R."/>
            <person name="Zhu H."/>
        </authorList>
    </citation>
    <scope>NUCLEOTIDE SEQUENCE [LARGE SCALE GENOMIC DNA]</scope>
    <source>
        <strain evidence="1 2">4C16A</strain>
    </source>
</reference>
<comment type="caution">
    <text evidence="1">The sequence shown here is derived from an EMBL/GenBank/DDBJ whole genome shotgun (WGS) entry which is preliminary data.</text>
</comment>
<evidence type="ECO:0000313" key="2">
    <source>
        <dbReference type="Proteomes" id="UP000632063"/>
    </source>
</evidence>
<keyword evidence="2" id="KW-1185">Reference proteome</keyword>
<accession>A0ABR9CSU9</accession>
<evidence type="ECO:0008006" key="3">
    <source>
        <dbReference type="Google" id="ProtNLM"/>
    </source>
</evidence>
<protein>
    <recommendedName>
        <fullName evidence="3">HEAT repeat domain-containing protein</fullName>
    </recommendedName>
</protein>
<name>A0ABR9CSU9_9HYPH</name>
<dbReference type="SUPFAM" id="SSF48371">
    <property type="entry name" value="ARM repeat"/>
    <property type="match status" value="1"/>
</dbReference>
<dbReference type="RefSeq" id="WP_192149475.1">
    <property type="nucleotide sequence ID" value="NZ_JACYXI010000012.1"/>
</dbReference>
<evidence type="ECO:0000313" key="1">
    <source>
        <dbReference type="EMBL" id="MBD8893351.1"/>
    </source>
</evidence>
<dbReference type="EMBL" id="JACYXI010000012">
    <property type="protein sequence ID" value="MBD8893351.1"/>
    <property type="molecule type" value="Genomic_DNA"/>
</dbReference>
<organism evidence="1 2">
    <name type="scientific">Roseibium litorale</name>
    <dbReference type="NCBI Taxonomy" id="2803841"/>
    <lineage>
        <taxon>Bacteria</taxon>
        <taxon>Pseudomonadati</taxon>
        <taxon>Pseudomonadota</taxon>
        <taxon>Alphaproteobacteria</taxon>
        <taxon>Hyphomicrobiales</taxon>
        <taxon>Stappiaceae</taxon>
        <taxon>Roseibium</taxon>
    </lineage>
</organism>
<gene>
    <name evidence="1" type="ORF">IG616_17535</name>
</gene>
<sequence>MNDFSHVVGRRGTEHGALKVAADLSPMRDPQSCGVDCYIQQQQSTRRRWCFCDVLASIQAHLEDRADDEFRVVFHPDPAVRLSFAHRLSEGDLAPFLDDPDSEVRELAYGRLLAVSRQQVSRLMTAP</sequence>
<proteinExistence type="predicted"/>
<reference evidence="2" key="1">
    <citation type="submission" date="2020-09" db="EMBL/GenBank/DDBJ databases">
        <title>The genome sequence of strain Labrenzia suaedae 4C16A.</title>
        <authorList>
            <person name="Liu Y."/>
        </authorList>
    </citation>
    <scope>NUCLEOTIDE SEQUENCE [LARGE SCALE GENOMIC DNA]</scope>
    <source>
        <strain evidence="2">4C16A</strain>
    </source>
</reference>